<feature type="region of interest" description="Disordered" evidence="1">
    <location>
        <begin position="436"/>
        <end position="458"/>
    </location>
</feature>
<sequence length="502" mass="57195">MLLSKSSFKKQNNSPSSAEKNPILNDVNDQIGKKKSKKIPQKIIVERGSSNSLHRSKRSGDTYLKSYLDLYKSSNQPSSLSFNHNRIYGHLEEQYNPKSQRIISKKFSNKRKNVDKKPSRDIFTTSDKDLDSLEQKFINILKEKSPQPEFVKPHTPLNDDLDDELSNWDDDFSEDTPISKDHYLGITKKSNYRKNPIHSPKRVFSGSSFGSYTSRKKKSDRSLAKKSNFTTSSNNYLATKALESEDKVLKDLSIIESLRRNFIEIKKIIEDIIDELNSNKFNCDKISENSPLDSYKLIAEREPSPEEEEVWESWREAESFVIFCGNRSYSNSQDTLHTKPEPQSYCFSDKKQQDLYINQLWRAIVSSIARSAVYSPRDNKLSLKPRRSADGENVSRSVTQYIDSDNEDTLQTHNDSIIHLLPRSFTPAISPKVLKKKKSGNLASGPEQPSSPNITRTGVATSTVNADLVITIEDISVLNKIAAGIIKKSHKSLEKYKLLSRN</sequence>
<gene>
    <name evidence="2" type="ORF">AYI68_g3978</name>
</gene>
<accession>A0A1R0GYE4</accession>
<dbReference type="EMBL" id="LSSL01002083">
    <property type="protein sequence ID" value="OLY81910.1"/>
    <property type="molecule type" value="Genomic_DNA"/>
</dbReference>
<name>A0A1R0GYE4_9FUNG</name>
<dbReference type="OrthoDB" id="10655247at2759"/>
<feature type="compositionally biased region" description="Polar residues" evidence="1">
    <location>
        <begin position="447"/>
        <end position="458"/>
    </location>
</feature>
<comment type="caution">
    <text evidence="2">The sequence shown here is derived from an EMBL/GenBank/DDBJ whole genome shotgun (WGS) entry which is preliminary data.</text>
</comment>
<reference evidence="2 3" key="1">
    <citation type="journal article" date="2016" name="Mol. Biol. Evol.">
        <title>Genome-Wide Survey of Gut Fungi (Harpellales) Reveals the First Horizontally Transferred Ubiquitin Gene from a Mosquito Host.</title>
        <authorList>
            <person name="Wang Y."/>
            <person name="White M.M."/>
            <person name="Kvist S."/>
            <person name="Moncalvo J.M."/>
        </authorList>
    </citation>
    <scope>NUCLEOTIDE SEQUENCE [LARGE SCALE GENOMIC DNA]</scope>
    <source>
        <strain evidence="2 3">ALG-7-W6</strain>
    </source>
</reference>
<feature type="region of interest" description="Disordered" evidence="1">
    <location>
        <begin position="1"/>
        <end position="58"/>
    </location>
</feature>
<feature type="compositionally biased region" description="Polar residues" evidence="1">
    <location>
        <begin position="1"/>
        <end position="19"/>
    </location>
</feature>
<protein>
    <submittedName>
        <fullName evidence="2">Uncharacterized protein</fullName>
    </submittedName>
</protein>
<evidence type="ECO:0000313" key="2">
    <source>
        <dbReference type="EMBL" id="OLY81910.1"/>
    </source>
</evidence>
<proteinExistence type="predicted"/>
<dbReference type="Proteomes" id="UP000187455">
    <property type="component" value="Unassembled WGS sequence"/>
</dbReference>
<dbReference type="AlphaFoldDB" id="A0A1R0GYE4"/>
<keyword evidence="3" id="KW-1185">Reference proteome</keyword>
<organism evidence="2 3">
    <name type="scientific">Smittium mucronatum</name>
    <dbReference type="NCBI Taxonomy" id="133383"/>
    <lineage>
        <taxon>Eukaryota</taxon>
        <taxon>Fungi</taxon>
        <taxon>Fungi incertae sedis</taxon>
        <taxon>Zoopagomycota</taxon>
        <taxon>Kickxellomycotina</taxon>
        <taxon>Harpellomycetes</taxon>
        <taxon>Harpellales</taxon>
        <taxon>Legeriomycetaceae</taxon>
        <taxon>Smittium</taxon>
    </lineage>
</organism>
<evidence type="ECO:0000256" key="1">
    <source>
        <dbReference type="SAM" id="MobiDB-lite"/>
    </source>
</evidence>
<evidence type="ECO:0000313" key="3">
    <source>
        <dbReference type="Proteomes" id="UP000187455"/>
    </source>
</evidence>